<reference evidence="1 2" key="1">
    <citation type="journal article" date="2015" name="Biotechnol. Bioeng.">
        <title>Genome sequence and phenotypic characterization of Caulobacter segnis.</title>
        <authorList>
            <person name="Patel S."/>
            <person name="Fletcher B."/>
            <person name="Scott D.C."/>
            <person name="Ely B."/>
        </authorList>
    </citation>
    <scope>NUCLEOTIDE SEQUENCE [LARGE SCALE GENOMIC DNA]</scope>
    <source>
        <strain evidence="1 2">TK0059</strain>
    </source>
</reference>
<name>A0ABN5IS33_9CAUL</name>
<gene>
    <name evidence="1" type="ORF">B7G68_08260</name>
</gene>
<dbReference type="Proteomes" id="UP000240527">
    <property type="component" value="Chromosome"/>
</dbReference>
<evidence type="ECO:0000313" key="1">
    <source>
        <dbReference type="EMBL" id="AVQ01840.1"/>
    </source>
</evidence>
<dbReference type="RefSeq" id="WP_013078752.1">
    <property type="nucleotide sequence ID" value="NZ_CP027850.1"/>
</dbReference>
<keyword evidence="2" id="KW-1185">Reference proteome</keyword>
<sequence length="140" mass="15303">MANADDHWPETLNRVAAILDFELTDEKIGANTTKPSFKMRAFAPSELSGLPVMVETAVYAGLEVDRLISLPGPGAFDAQARKVRQALAEALNKEPPGAARSPFVTGYKTAYRVELARVIWKAIADAPVRRLEDLARARLV</sequence>
<organism evidence="1 2">
    <name type="scientific">Caulobacter segnis</name>
    <dbReference type="NCBI Taxonomy" id="88688"/>
    <lineage>
        <taxon>Bacteria</taxon>
        <taxon>Pseudomonadati</taxon>
        <taxon>Pseudomonadota</taxon>
        <taxon>Alphaproteobacteria</taxon>
        <taxon>Caulobacterales</taxon>
        <taxon>Caulobacteraceae</taxon>
        <taxon>Caulobacter</taxon>
    </lineage>
</organism>
<proteinExistence type="predicted"/>
<evidence type="ECO:0000313" key="2">
    <source>
        <dbReference type="Proteomes" id="UP000240527"/>
    </source>
</evidence>
<accession>A0ABN5IS33</accession>
<dbReference type="EMBL" id="CP027850">
    <property type="protein sequence ID" value="AVQ01840.1"/>
    <property type="molecule type" value="Genomic_DNA"/>
</dbReference>
<protein>
    <submittedName>
        <fullName evidence="1">Uncharacterized protein</fullName>
    </submittedName>
</protein>